<dbReference type="AlphaFoldDB" id="A0A1B6EMI6"/>
<name>A0A1B6EMI6_9HEMI</name>
<dbReference type="EMBL" id="GECZ01030627">
    <property type="protein sequence ID" value="JAS39142.1"/>
    <property type="molecule type" value="Transcribed_RNA"/>
</dbReference>
<reference evidence="2" key="1">
    <citation type="submission" date="2015-11" db="EMBL/GenBank/DDBJ databases">
        <title>De novo transcriptome assembly of four potential Pierce s Disease insect vectors from Arizona vineyards.</title>
        <authorList>
            <person name="Tassone E.E."/>
        </authorList>
    </citation>
    <scope>NUCLEOTIDE SEQUENCE</scope>
</reference>
<organism evidence="2">
    <name type="scientific">Cuerna arida</name>
    <dbReference type="NCBI Taxonomy" id="1464854"/>
    <lineage>
        <taxon>Eukaryota</taxon>
        <taxon>Metazoa</taxon>
        <taxon>Ecdysozoa</taxon>
        <taxon>Arthropoda</taxon>
        <taxon>Hexapoda</taxon>
        <taxon>Insecta</taxon>
        <taxon>Pterygota</taxon>
        <taxon>Neoptera</taxon>
        <taxon>Paraneoptera</taxon>
        <taxon>Hemiptera</taxon>
        <taxon>Auchenorrhyncha</taxon>
        <taxon>Membracoidea</taxon>
        <taxon>Cicadellidae</taxon>
        <taxon>Cicadellinae</taxon>
        <taxon>Proconiini</taxon>
        <taxon>Cuerna</taxon>
    </lineage>
</organism>
<feature type="compositionally biased region" description="Acidic residues" evidence="1">
    <location>
        <begin position="116"/>
        <end position="138"/>
    </location>
</feature>
<evidence type="ECO:0000313" key="2">
    <source>
        <dbReference type="EMBL" id="JAS39142.1"/>
    </source>
</evidence>
<evidence type="ECO:0000256" key="1">
    <source>
        <dbReference type="SAM" id="MobiDB-lite"/>
    </source>
</evidence>
<gene>
    <name evidence="2" type="ORF">g.37639</name>
</gene>
<protein>
    <submittedName>
        <fullName evidence="2">Uncharacterized protein</fullName>
    </submittedName>
</protein>
<accession>A0A1B6EMI6</accession>
<feature type="region of interest" description="Disordered" evidence="1">
    <location>
        <begin position="114"/>
        <end position="138"/>
    </location>
</feature>
<sequence length="138" mass="15807">VRFASFAIRMKVLGARSRLSHSDIWVSPDYSEQVGKTRSQLIPFLYEARRQGHNAFLLYDKLVVDGVRKTLLELQTEVAEEAGLEAEIFDEILEPEMGVAEETGVEEVVVDKLPENPDDQVEEVYVDPEFQDNEYEDE</sequence>
<proteinExistence type="predicted"/>
<feature type="non-terminal residue" evidence="2">
    <location>
        <position position="1"/>
    </location>
</feature>